<feature type="transmembrane region" description="Helical" evidence="1">
    <location>
        <begin position="6"/>
        <end position="29"/>
    </location>
</feature>
<evidence type="ECO:0000313" key="2">
    <source>
        <dbReference type="EMBL" id="MBO2461735.1"/>
    </source>
</evidence>
<evidence type="ECO:0000256" key="1">
    <source>
        <dbReference type="SAM" id="Phobius"/>
    </source>
</evidence>
<keyword evidence="1" id="KW-0812">Transmembrane</keyword>
<proteinExistence type="predicted"/>
<dbReference type="EMBL" id="JAGEPF010000018">
    <property type="protein sequence ID" value="MBO2461735.1"/>
    <property type="molecule type" value="Genomic_DNA"/>
</dbReference>
<comment type="caution">
    <text evidence="2">The sequence shown here is derived from an EMBL/GenBank/DDBJ whole genome shotgun (WGS) entry which is preliminary data.</text>
</comment>
<keyword evidence="1" id="KW-0472">Membrane</keyword>
<accession>A0ABS3RYA0</accession>
<dbReference type="RefSeq" id="WP_208245243.1">
    <property type="nucleotide sequence ID" value="NZ_JAGEPF010000018.1"/>
</dbReference>
<dbReference type="Proteomes" id="UP000680206">
    <property type="component" value="Unassembled WGS sequence"/>
</dbReference>
<gene>
    <name evidence="2" type="ORF">J4709_29610</name>
</gene>
<organism evidence="2 3">
    <name type="scientific">Actinomadura violacea</name>
    <dbReference type="NCBI Taxonomy" id="2819934"/>
    <lineage>
        <taxon>Bacteria</taxon>
        <taxon>Bacillati</taxon>
        <taxon>Actinomycetota</taxon>
        <taxon>Actinomycetes</taxon>
        <taxon>Streptosporangiales</taxon>
        <taxon>Thermomonosporaceae</taxon>
        <taxon>Actinomadura</taxon>
    </lineage>
</organism>
<evidence type="ECO:0000313" key="3">
    <source>
        <dbReference type="Proteomes" id="UP000680206"/>
    </source>
</evidence>
<protein>
    <submittedName>
        <fullName evidence="2">Uncharacterized protein</fullName>
    </submittedName>
</protein>
<sequence>MSFDGAVYIAVVAVVCVMTAISLTAAFWARQQCKRAEYARDVTLGALATINAIRSTPPS</sequence>
<reference evidence="2 3" key="1">
    <citation type="submission" date="2021-03" db="EMBL/GenBank/DDBJ databases">
        <title>Actinomadura violae sp. nov., isolated from lichen in Thailand.</title>
        <authorList>
            <person name="Kanchanasin P."/>
            <person name="Saeng-In P."/>
            <person name="Phongsopitanun W."/>
            <person name="Yuki M."/>
            <person name="Kudo T."/>
            <person name="Ohkuma M."/>
            <person name="Tanasupawat S."/>
        </authorList>
    </citation>
    <scope>NUCLEOTIDE SEQUENCE [LARGE SCALE GENOMIC DNA]</scope>
    <source>
        <strain evidence="2 3">LCR2-06</strain>
    </source>
</reference>
<name>A0ABS3RYA0_9ACTN</name>
<keyword evidence="1" id="KW-1133">Transmembrane helix</keyword>
<keyword evidence="3" id="KW-1185">Reference proteome</keyword>